<name>A0ABS8AG60_9BACT</name>
<dbReference type="Proteomes" id="UP001165297">
    <property type="component" value="Unassembled WGS sequence"/>
</dbReference>
<keyword evidence="6 12" id="KW-0812">Transmembrane</keyword>
<comment type="similarity">
    <text evidence="2">Belongs to the HupC/HyaC/HydC family.</text>
</comment>
<protein>
    <submittedName>
        <fullName evidence="14">Cytochrome b/b6 domain-containing protein</fullName>
    </submittedName>
</protein>
<keyword evidence="7" id="KW-0479">Metal-binding</keyword>
<dbReference type="SUPFAM" id="SSF81342">
    <property type="entry name" value="Transmembrane di-heme cytochromes"/>
    <property type="match status" value="1"/>
</dbReference>
<evidence type="ECO:0000313" key="14">
    <source>
        <dbReference type="EMBL" id="MCB2379246.1"/>
    </source>
</evidence>
<evidence type="ECO:0000256" key="12">
    <source>
        <dbReference type="SAM" id="Phobius"/>
    </source>
</evidence>
<comment type="caution">
    <text evidence="14">The sequence shown here is derived from an EMBL/GenBank/DDBJ whole genome shotgun (WGS) entry which is preliminary data.</text>
</comment>
<sequence length="219" mass="24629">MPVPTSPVLEQPAGSKNSLALRLWHWGSAAVISSLLTTILFLRVIVDTRGLGPSFQEVMLKQGVTMSTEQVRGLSRVVSHRIWDWHVYLGITLSFLLLFRLGLEFFQTGGQRFSVRLAVARRYFRQQGADLRDARHSLLVKYSYVAFYLMLVVMVGTGLVLTFADDVAFLHELEHTMKEIHNVTMYLVMAFIVFHIGGVVWSELSKGKGIVSDMINGGK</sequence>
<evidence type="ECO:0000313" key="15">
    <source>
        <dbReference type="Proteomes" id="UP001165297"/>
    </source>
</evidence>
<dbReference type="Gene3D" id="1.20.950.20">
    <property type="entry name" value="Transmembrane di-heme cytochromes, Chain C"/>
    <property type="match status" value="1"/>
</dbReference>
<evidence type="ECO:0000256" key="9">
    <source>
        <dbReference type="ARBA" id="ARBA00022989"/>
    </source>
</evidence>
<dbReference type="Pfam" id="PF01292">
    <property type="entry name" value="Ni_hydr_CYTB"/>
    <property type="match status" value="1"/>
</dbReference>
<dbReference type="PANTHER" id="PTHR30485:SF2">
    <property type="entry name" value="BLL0597 PROTEIN"/>
    <property type="match status" value="1"/>
</dbReference>
<dbReference type="InterPro" id="IPR016174">
    <property type="entry name" value="Di-haem_cyt_TM"/>
</dbReference>
<feature type="transmembrane region" description="Helical" evidence="12">
    <location>
        <begin position="142"/>
        <end position="163"/>
    </location>
</feature>
<evidence type="ECO:0000256" key="2">
    <source>
        <dbReference type="ARBA" id="ARBA00008622"/>
    </source>
</evidence>
<keyword evidence="9 12" id="KW-1133">Transmembrane helix</keyword>
<dbReference type="PANTHER" id="PTHR30485">
    <property type="entry name" value="NI/FE-HYDROGENASE 1 B-TYPE CYTOCHROME SUBUNIT"/>
    <property type="match status" value="1"/>
</dbReference>
<evidence type="ECO:0000256" key="4">
    <source>
        <dbReference type="ARBA" id="ARBA00022475"/>
    </source>
</evidence>
<evidence type="ECO:0000256" key="8">
    <source>
        <dbReference type="ARBA" id="ARBA00022982"/>
    </source>
</evidence>
<comment type="subcellular location">
    <subcellularLocation>
        <location evidence="1">Cell membrane</location>
        <topology evidence="1">Multi-pass membrane protein</topology>
    </subcellularLocation>
</comment>
<proteinExistence type="inferred from homology"/>
<feature type="transmembrane region" description="Helical" evidence="12">
    <location>
        <begin position="23"/>
        <end position="46"/>
    </location>
</feature>
<evidence type="ECO:0000256" key="10">
    <source>
        <dbReference type="ARBA" id="ARBA00023004"/>
    </source>
</evidence>
<evidence type="ECO:0000259" key="13">
    <source>
        <dbReference type="Pfam" id="PF01292"/>
    </source>
</evidence>
<evidence type="ECO:0000256" key="3">
    <source>
        <dbReference type="ARBA" id="ARBA00022448"/>
    </source>
</evidence>
<keyword evidence="15" id="KW-1185">Reference proteome</keyword>
<keyword evidence="5" id="KW-0349">Heme</keyword>
<dbReference type="PRINTS" id="PR00161">
    <property type="entry name" value="NIHGNASECYTB"/>
</dbReference>
<feature type="domain" description="Cytochrome b561 bacterial/Ni-hydrogenase" evidence="13">
    <location>
        <begin position="19"/>
        <end position="217"/>
    </location>
</feature>
<dbReference type="RefSeq" id="WP_226187888.1">
    <property type="nucleotide sequence ID" value="NZ_JAJADQ010000009.1"/>
</dbReference>
<evidence type="ECO:0000256" key="1">
    <source>
        <dbReference type="ARBA" id="ARBA00004651"/>
    </source>
</evidence>
<gene>
    <name evidence="14" type="ORF">LGH70_16730</name>
</gene>
<organism evidence="14 15">
    <name type="scientific">Hymenobacter nitidus</name>
    <dbReference type="NCBI Taxonomy" id="2880929"/>
    <lineage>
        <taxon>Bacteria</taxon>
        <taxon>Pseudomonadati</taxon>
        <taxon>Bacteroidota</taxon>
        <taxon>Cytophagia</taxon>
        <taxon>Cytophagales</taxon>
        <taxon>Hymenobacteraceae</taxon>
        <taxon>Hymenobacter</taxon>
    </lineage>
</organism>
<evidence type="ECO:0000256" key="7">
    <source>
        <dbReference type="ARBA" id="ARBA00022723"/>
    </source>
</evidence>
<evidence type="ECO:0000256" key="5">
    <source>
        <dbReference type="ARBA" id="ARBA00022617"/>
    </source>
</evidence>
<dbReference type="InterPro" id="IPR011577">
    <property type="entry name" value="Cyt_b561_bac/Ni-Hgenase"/>
</dbReference>
<keyword evidence="3" id="KW-0813">Transport</keyword>
<evidence type="ECO:0000256" key="6">
    <source>
        <dbReference type="ARBA" id="ARBA00022692"/>
    </source>
</evidence>
<dbReference type="EMBL" id="JAJADQ010000009">
    <property type="protein sequence ID" value="MCB2379246.1"/>
    <property type="molecule type" value="Genomic_DNA"/>
</dbReference>
<dbReference type="InterPro" id="IPR000516">
    <property type="entry name" value="Ni-dep_Hydgase_cyt-B"/>
</dbReference>
<reference evidence="14" key="1">
    <citation type="submission" date="2021-10" db="EMBL/GenBank/DDBJ databases">
        <authorList>
            <person name="Dean J.D."/>
            <person name="Kim M.K."/>
            <person name="Newey C.N."/>
            <person name="Stoker T.S."/>
            <person name="Thompson D.W."/>
            <person name="Grose J.H."/>
        </authorList>
    </citation>
    <scope>NUCLEOTIDE SEQUENCE</scope>
    <source>
        <strain evidence="14">BT635</strain>
    </source>
</reference>
<keyword evidence="11 12" id="KW-0472">Membrane</keyword>
<dbReference type="InterPro" id="IPR051542">
    <property type="entry name" value="Hydrogenase_cytochrome"/>
</dbReference>
<evidence type="ECO:0000256" key="11">
    <source>
        <dbReference type="ARBA" id="ARBA00023136"/>
    </source>
</evidence>
<accession>A0ABS8AG60</accession>
<keyword evidence="4" id="KW-1003">Cell membrane</keyword>
<feature type="transmembrane region" description="Helical" evidence="12">
    <location>
        <begin position="183"/>
        <end position="204"/>
    </location>
</feature>
<keyword evidence="8" id="KW-0249">Electron transport</keyword>
<keyword evidence="10" id="KW-0408">Iron</keyword>